<dbReference type="EnsemblPlants" id="LPERR01G15150.1">
    <property type="protein sequence ID" value="LPERR01G15150.1"/>
    <property type="gene ID" value="LPERR01G15150"/>
</dbReference>
<comment type="subcellular location">
    <subcellularLocation>
        <location evidence="1">Nucleus</location>
    </subcellularLocation>
</comment>
<keyword evidence="3" id="KW-0539">Nucleus</keyword>
<evidence type="ECO:0000256" key="3">
    <source>
        <dbReference type="ARBA" id="ARBA00023242"/>
    </source>
</evidence>
<evidence type="ECO:0000256" key="1">
    <source>
        <dbReference type="ARBA" id="ARBA00004123"/>
    </source>
</evidence>
<reference evidence="6" key="2">
    <citation type="submission" date="2013-12" db="EMBL/GenBank/DDBJ databases">
        <authorList>
            <person name="Yu Y."/>
            <person name="Lee S."/>
            <person name="de Baynast K."/>
            <person name="Wissotski M."/>
            <person name="Liu L."/>
            <person name="Talag J."/>
            <person name="Goicoechea J."/>
            <person name="Angelova A."/>
            <person name="Jetty R."/>
            <person name="Kudrna D."/>
            <person name="Golser W."/>
            <person name="Rivera L."/>
            <person name="Zhang J."/>
            <person name="Wing R."/>
        </authorList>
    </citation>
    <scope>NUCLEOTIDE SEQUENCE</scope>
</reference>
<feature type="compositionally biased region" description="Basic and acidic residues" evidence="4">
    <location>
        <begin position="147"/>
        <end position="160"/>
    </location>
</feature>
<name>A0A0D9V1F1_9ORYZ</name>
<feature type="region of interest" description="Disordered" evidence="4">
    <location>
        <begin position="101"/>
        <end position="132"/>
    </location>
</feature>
<keyword evidence="6" id="KW-1185">Reference proteome</keyword>
<organism evidence="5 6">
    <name type="scientific">Leersia perrieri</name>
    <dbReference type="NCBI Taxonomy" id="77586"/>
    <lineage>
        <taxon>Eukaryota</taxon>
        <taxon>Viridiplantae</taxon>
        <taxon>Streptophyta</taxon>
        <taxon>Embryophyta</taxon>
        <taxon>Tracheophyta</taxon>
        <taxon>Spermatophyta</taxon>
        <taxon>Magnoliopsida</taxon>
        <taxon>Liliopsida</taxon>
        <taxon>Poales</taxon>
        <taxon>Poaceae</taxon>
        <taxon>BOP clade</taxon>
        <taxon>Oryzoideae</taxon>
        <taxon>Oryzeae</taxon>
        <taxon>Oryzinae</taxon>
        <taxon>Leersia</taxon>
    </lineage>
</organism>
<dbReference type="GO" id="GO:0005634">
    <property type="term" value="C:nucleus"/>
    <property type="evidence" value="ECO:0007669"/>
    <property type="project" value="UniProtKB-SubCell"/>
</dbReference>
<accession>A0A0D9V1F1</accession>
<dbReference type="Gramene" id="LPERR01G15150.1">
    <property type="protein sequence ID" value="LPERR01G15150.1"/>
    <property type="gene ID" value="LPERR01G15150"/>
</dbReference>
<dbReference type="Pfam" id="PF15699">
    <property type="entry name" value="NPR1_interact"/>
    <property type="match status" value="1"/>
</dbReference>
<evidence type="ECO:0000313" key="5">
    <source>
        <dbReference type="EnsemblPlants" id="LPERR01G15150.1"/>
    </source>
</evidence>
<feature type="region of interest" description="Disordered" evidence="4">
    <location>
        <begin position="147"/>
        <end position="171"/>
    </location>
</feature>
<dbReference type="Proteomes" id="UP000032180">
    <property type="component" value="Chromosome 1"/>
</dbReference>
<dbReference type="PANTHER" id="PTHR33669:SF14">
    <property type="entry name" value="NRR REPRESSOR HOMOLOG 3"/>
    <property type="match status" value="1"/>
</dbReference>
<dbReference type="PANTHER" id="PTHR33669">
    <property type="entry name" value="PROTEIN NEGATIVE REGULATOR OF RESISTANCE"/>
    <property type="match status" value="1"/>
</dbReference>
<feature type="compositionally biased region" description="Polar residues" evidence="4">
    <location>
        <begin position="7"/>
        <end position="27"/>
    </location>
</feature>
<dbReference type="InterPro" id="IPR031425">
    <property type="entry name" value="NPR1/NH1-interacting"/>
</dbReference>
<evidence type="ECO:0000256" key="4">
    <source>
        <dbReference type="SAM" id="MobiDB-lite"/>
    </source>
</evidence>
<dbReference type="GO" id="GO:0010112">
    <property type="term" value="P:regulation of systemic acquired resistance"/>
    <property type="evidence" value="ECO:0007669"/>
    <property type="project" value="InterPro"/>
</dbReference>
<protein>
    <submittedName>
        <fullName evidence="5">Uncharacterized protein</fullName>
    </submittedName>
</protein>
<feature type="region of interest" description="Disordered" evidence="4">
    <location>
        <begin position="1"/>
        <end position="81"/>
    </location>
</feature>
<comment type="similarity">
    <text evidence="2">Belongs to the NPR1-interactor family.</text>
</comment>
<proteinExistence type="inferred from homology"/>
<dbReference type="HOGENOM" id="CLU_1671960_0_0_1"/>
<reference evidence="5" key="3">
    <citation type="submission" date="2015-04" db="UniProtKB">
        <authorList>
            <consortium name="EnsemblPlants"/>
        </authorList>
    </citation>
    <scope>IDENTIFICATION</scope>
</reference>
<reference evidence="5 6" key="1">
    <citation type="submission" date="2012-08" db="EMBL/GenBank/DDBJ databases">
        <title>Oryza genome evolution.</title>
        <authorList>
            <person name="Wing R.A."/>
        </authorList>
    </citation>
    <scope>NUCLEOTIDE SEQUENCE</scope>
</reference>
<dbReference type="AlphaFoldDB" id="A0A0D9V1F1"/>
<evidence type="ECO:0000256" key="2">
    <source>
        <dbReference type="ARBA" id="ARBA00009937"/>
    </source>
</evidence>
<sequence length="171" mass="19656">MDLTIPTAHTTFTSPRDSRITTSGSEQQQRRPRMDGLAMDQQQARQRRPRKRDRPPTPRSEGIRAAPPPAEEEEGARDEDVDRFFALLEDVREMRELWRRNGGEARSADGKQRITGMEDDGGRKQQDQQQLWRPTFVMEDFAFELKGSSDREVQPEKAEDSAPNLDLSLSM</sequence>
<evidence type="ECO:0000313" key="6">
    <source>
        <dbReference type="Proteomes" id="UP000032180"/>
    </source>
</evidence>
<feature type="compositionally biased region" description="Basic and acidic residues" evidence="4">
    <location>
        <begin position="101"/>
        <end position="112"/>
    </location>
</feature>